<dbReference type="RefSeq" id="WP_123608278.1">
    <property type="nucleotide sequence ID" value="NZ_RJVG01000002.1"/>
</dbReference>
<dbReference type="PANTHER" id="PTHR30055:SF226">
    <property type="entry name" value="HTH-TYPE TRANSCRIPTIONAL REGULATOR PKSA"/>
    <property type="match status" value="1"/>
</dbReference>
<name>A0A3N1XWJ8_9FIRM</name>
<protein>
    <submittedName>
        <fullName evidence="4">TetR family transcriptional regulator</fullName>
    </submittedName>
</protein>
<keyword evidence="1 2" id="KW-0238">DNA-binding</keyword>
<evidence type="ECO:0000313" key="5">
    <source>
        <dbReference type="Proteomes" id="UP000273083"/>
    </source>
</evidence>
<dbReference type="Pfam" id="PF00440">
    <property type="entry name" value="TetR_N"/>
    <property type="match status" value="1"/>
</dbReference>
<dbReference type="Proteomes" id="UP000273083">
    <property type="component" value="Unassembled WGS sequence"/>
</dbReference>
<dbReference type="SUPFAM" id="SSF48498">
    <property type="entry name" value="Tetracyclin repressor-like, C-terminal domain"/>
    <property type="match status" value="1"/>
</dbReference>
<proteinExistence type="predicted"/>
<dbReference type="OrthoDB" id="9785164at2"/>
<organism evidence="4 5">
    <name type="scientific">Mobilisporobacter senegalensis</name>
    <dbReference type="NCBI Taxonomy" id="1329262"/>
    <lineage>
        <taxon>Bacteria</taxon>
        <taxon>Bacillati</taxon>
        <taxon>Bacillota</taxon>
        <taxon>Clostridia</taxon>
        <taxon>Lachnospirales</taxon>
        <taxon>Lachnospiraceae</taxon>
        <taxon>Mobilisporobacter</taxon>
    </lineage>
</organism>
<dbReference type="Gene3D" id="1.10.10.60">
    <property type="entry name" value="Homeodomain-like"/>
    <property type="match status" value="1"/>
</dbReference>
<evidence type="ECO:0000256" key="2">
    <source>
        <dbReference type="PROSITE-ProRule" id="PRU00335"/>
    </source>
</evidence>
<dbReference type="GO" id="GO:0000976">
    <property type="term" value="F:transcription cis-regulatory region binding"/>
    <property type="evidence" value="ECO:0007669"/>
    <property type="project" value="TreeGrafter"/>
</dbReference>
<evidence type="ECO:0000256" key="1">
    <source>
        <dbReference type="ARBA" id="ARBA00023125"/>
    </source>
</evidence>
<comment type="caution">
    <text evidence="4">The sequence shown here is derived from an EMBL/GenBank/DDBJ whole genome shotgun (WGS) entry which is preliminary data.</text>
</comment>
<dbReference type="AlphaFoldDB" id="A0A3N1XWJ8"/>
<dbReference type="InterPro" id="IPR050109">
    <property type="entry name" value="HTH-type_TetR-like_transc_reg"/>
</dbReference>
<feature type="domain" description="HTH tetR-type" evidence="3">
    <location>
        <begin position="13"/>
        <end position="73"/>
    </location>
</feature>
<reference evidence="4 5" key="1">
    <citation type="submission" date="2018-11" db="EMBL/GenBank/DDBJ databases">
        <title>Genomic Encyclopedia of Type Strains, Phase IV (KMG-IV): sequencing the most valuable type-strain genomes for metagenomic binning, comparative biology and taxonomic classification.</title>
        <authorList>
            <person name="Goeker M."/>
        </authorList>
    </citation>
    <scope>NUCLEOTIDE SEQUENCE [LARGE SCALE GENOMIC DNA]</scope>
    <source>
        <strain evidence="4 5">DSM 26537</strain>
    </source>
</reference>
<evidence type="ECO:0000313" key="4">
    <source>
        <dbReference type="EMBL" id="ROR30581.1"/>
    </source>
</evidence>
<gene>
    <name evidence="4" type="ORF">EDD66_102233</name>
</gene>
<dbReference type="PRINTS" id="PR00455">
    <property type="entry name" value="HTHTETR"/>
</dbReference>
<dbReference type="EMBL" id="RJVG01000002">
    <property type="protein sequence ID" value="ROR30581.1"/>
    <property type="molecule type" value="Genomic_DNA"/>
</dbReference>
<sequence>MPRTKEQFEEMRRVTRDKIQSAAMKLFVQKGFGSTNVQEIADLAGISIGLLYRQYRTKEELFSDLVEYSLIGIKNITDLFNQNNSPKELINQFVWEVYNDMINGEELANLLILMTQSFLSGAANLKQNEIIEVDVKMLQATAKLIERGQELGELRPGNPYELAEFFYSALQGLAMMKVTLKDSFIMPSPSVITAFLFKEGE</sequence>
<dbReference type="GO" id="GO:0003700">
    <property type="term" value="F:DNA-binding transcription factor activity"/>
    <property type="evidence" value="ECO:0007669"/>
    <property type="project" value="TreeGrafter"/>
</dbReference>
<dbReference type="InterPro" id="IPR036271">
    <property type="entry name" value="Tet_transcr_reg_TetR-rel_C_sf"/>
</dbReference>
<dbReference type="InterPro" id="IPR009057">
    <property type="entry name" value="Homeodomain-like_sf"/>
</dbReference>
<feature type="DNA-binding region" description="H-T-H motif" evidence="2">
    <location>
        <begin position="36"/>
        <end position="55"/>
    </location>
</feature>
<dbReference type="SUPFAM" id="SSF46689">
    <property type="entry name" value="Homeodomain-like"/>
    <property type="match status" value="1"/>
</dbReference>
<dbReference type="PANTHER" id="PTHR30055">
    <property type="entry name" value="HTH-TYPE TRANSCRIPTIONAL REGULATOR RUTR"/>
    <property type="match status" value="1"/>
</dbReference>
<evidence type="ECO:0000259" key="3">
    <source>
        <dbReference type="PROSITE" id="PS50977"/>
    </source>
</evidence>
<accession>A0A3N1XWJ8</accession>
<dbReference type="Gene3D" id="1.10.357.10">
    <property type="entry name" value="Tetracycline Repressor, domain 2"/>
    <property type="match status" value="1"/>
</dbReference>
<keyword evidence="5" id="KW-1185">Reference proteome</keyword>
<dbReference type="PROSITE" id="PS50977">
    <property type="entry name" value="HTH_TETR_2"/>
    <property type="match status" value="1"/>
</dbReference>
<dbReference type="InterPro" id="IPR001647">
    <property type="entry name" value="HTH_TetR"/>
</dbReference>